<accession>A0A6N6RDY9</accession>
<protein>
    <submittedName>
        <fullName evidence="2">Uncharacterized protein</fullName>
    </submittedName>
</protein>
<dbReference type="AlphaFoldDB" id="A0A6N6RDY9"/>
<feature type="transmembrane region" description="Helical" evidence="1">
    <location>
        <begin position="21"/>
        <end position="42"/>
    </location>
</feature>
<organism evidence="2 3">
    <name type="scientific">Phaeocystidibacter luteus</name>
    <dbReference type="NCBI Taxonomy" id="911197"/>
    <lineage>
        <taxon>Bacteria</taxon>
        <taxon>Pseudomonadati</taxon>
        <taxon>Bacteroidota</taxon>
        <taxon>Flavobacteriia</taxon>
        <taxon>Flavobacteriales</taxon>
        <taxon>Phaeocystidibacteraceae</taxon>
        <taxon>Phaeocystidibacter</taxon>
    </lineage>
</organism>
<name>A0A6N6RDY9_9FLAO</name>
<keyword evidence="3" id="KW-1185">Reference proteome</keyword>
<sequence length="120" mass="13763">MNKQLTLTTTLSTIGWLLLRLTILNVVILIVAFALAAARNLFEPTDQFVMTFPFRLYVATLFLTNLVYIIGNTFESIYLRLWDKAINVRDFEKKFFKAGLAMTLIVNATGVVMYVIDYLE</sequence>
<dbReference type="RefSeq" id="WP_151668038.1">
    <property type="nucleotide sequence ID" value="NZ_WBVO01000010.1"/>
</dbReference>
<keyword evidence="1" id="KW-0812">Transmembrane</keyword>
<comment type="caution">
    <text evidence="2">The sequence shown here is derived from an EMBL/GenBank/DDBJ whole genome shotgun (WGS) entry which is preliminary data.</text>
</comment>
<evidence type="ECO:0000313" key="2">
    <source>
        <dbReference type="EMBL" id="KAB2807697.1"/>
    </source>
</evidence>
<evidence type="ECO:0000256" key="1">
    <source>
        <dbReference type="SAM" id="Phobius"/>
    </source>
</evidence>
<feature type="transmembrane region" description="Helical" evidence="1">
    <location>
        <begin position="95"/>
        <end position="116"/>
    </location>
</feature>
<proteinExistence type="predicted"/>
<evidence type="ECO:0000313" key="3">
    <source>
        <dbReference type="Proteomes" id="UP000468650"/>
    </source>
</evidence>
<dbReference type="OrthoDB" id="9878187at2"/>
<dbReference type="EMBL" id="WBVO01000010">
    <property type="protein sequence ID" value="KAB2807697.1"/>
    <property type="molecule type" value="Genomic_DNA"/>
</dbReference>
<keyword evidence="1" id="KW-0472">Membrane</keyword>
<dbReference type="Proteomes" id="UP000468650">
    <property type="component" value="Unassembled WGS sequence"/>
</dbReference>
<gene>
    <name evidence="2" type="ORF">F8C67_11695</name>
</gene>
<keyword evidence="1" id="KW-1133">Transmembrane helix</keyword>
<feature type="transmembrane region" description="Helical" evidence="1">
    <location>
        <begin position="54"/>
        <end position="74"/>
    </location>
</feature>
<reference evidence="2 3" key="1">
    <citation type="submission" date="2019-09" db="EMBL/GenBank/DDBJ databases">
        <title>Genomes of family Cryomorphaceae.</title>
        <authorList>
            <person name="Bowman J.P."/>
        </authorList>
    </citation>
    <scope>NUCLEOTIDE SEQUENCE [LARGE SCALE GENOMIC DNA]</scope>
    <source>
        <strain evidence="2 3">LMG 25704</strain>
    </source>
</reference>